<evidence type="ECO:0000313" key="2">
    <source>
        <dbReference type="EMBL" id="RHC27055.1"/>
    </source>
</evidence>
<feature type="transmembrane region" description="Helical" evidence="1">
    <location>
        <begin position="55"/>
        <end position="75"/>
    </location>
</feature>
<dbReference type="EMBL" id="QSHQ01000035">
    <property type="protein sequence ID" value="RHC27055.1"/>
    <property type="molecule type" value="Genomic_DNA"/>
</dbReference>
<reference evidence="2 3" key="1">
    <citation type="submission" date="2018-08" db="EMBL/GenBank/DDBJ databases">
        <title>A genome reference for cultivated species of the human gut microbiota.</title>
        <authorList>
            <person name="Zou Y."/>
            <person name="Xue W."/>
            <person name="Luo G."/>
        </authorList>
    </citation>
    <scope>NUCLEOTIDE SEQUENCE [LARGE SCALE GENOMIC DNA]</scope>
    <source>
        <strain evidence="2 3">AM36-9BH</strain>
    </source>
</reference>
<keyword evidence="1" id="KW-0472">Membrane</keyword>
<proteinExistence type="predicted"/>
<sequence length="76" mass="9337">QRYHSFWHVLLWETTLFSLLFYITFLFELEVQTGFQFFIDFSDSLQNGVYSTTKIRSFSSIKFKFMLLVFFFYILD</sequence>
<evidence type="ECO:0000313" key="3">
    <source>
        <dbReference type="Proteomes" id="UP000285305"/>
    </source>
</evidence>
<dbReference type="Proteomes" id="UP000285305">
    <property type="component" value="Unassembled WGS sequence"/>
</dbReference>
<comment type="caution">
    <text evidence="2">The sequence shown here is derived from an EMBL/GenBank/DDBJ whole genome shotgun (WGS) entry which is preliminary data.</text>
</comment>
<feature type="transmembrane region" description="Helical" evidence="1">
    <location>
        <begin position="6"/>
        <end position="27"/>
    </location>
</feature>
<accession>A0A413ZNG5</accession>
<keyword evidence="1" id="KW-1133">Transmembrane helix</keyword>
<protein>
    <submittedName>
        <fullName evidence="2">Uncharacterized protein</fullName>
    </submittedName>
</protein>
<gene>
    <name evidence="2" type="ORF">DW853_14155</name>
</gene>
<evidence type="ECO:0000256" key="1">
    <source>
        <dbReference type="SAM" id="Phobius"/>
    </source>
</evidence>
<keyword evidence="1" id="KW-0812">Transmembrane</keyword>
<name>A0A413ZNG5_BACSE</name>
<organism evidence="2 3">
    <name type="scientific">Bacteroides stercoris</name>
    <dbReference type="NCBI Taxonomy" id="46506"/>
    <lineage>
        <taxon>Bacteria</taxon>
        <taxon>Pseudomonadati</taxon>
        <taxon>Bacteroidota</taxon>
        <taxon>Bacteroidia</taxon>
        <taxon>Bacteroidales</taxon>
        <taxon>Bacteroidaceae</taxon>
        <taxon>Bacteroides</taxon>
    </lineage>
</organism>
<dbReference type="AlphaFoldDB" id="A0A413ZNG5"/>
<feature type="non-terminal residue" evidence="2">
    <location>
        <position position="1"/>
    </location>
</feature>